<feature type="region of interest" description="Disordered" evidence="1">
    <location>
        <begin position="380"/>
        <end position="400"/>
    </location>
</feature>
<comment type="caution">
    <text evidence="3">The sequence shown here is derived from an EMBL/GenBank/DDBJ whole genome shotgun (WGS) entry which is preliminary data.</text>
</comment>
<keyword evidence="4" id="KW-1185">Reference proteome</keyword>
<accession>A0A369QQG0</accession>
<reference evidence="3 4" key="1">
    <citation type="submission" date="2018-04" db="EMBL/GenBank/DDBJ databases">
        <title>Adhaeribacter sp. HMF7616 genome sequencing and assembly.</title>
        <authorList>
            <person name="Kang H."/>
            <person name="Kang J."/>
            <person name="Cha I."/>
            <person name="Kim H."/>
            <person name="Joh K."/>
        </authorList>
    </citation>
    <scope>NUCLEOTIDE SEQUENCE [LARGE SCALE GENOMIC DNA]</scope>
    <source>
        <strain evidence="3 4">HMF7616</strain>
    </source>
</reference>
<dbReference type="GO" id="GO:0016787">
    <property type="term" value="F:hydrolase activity"/>
    <property type="evidence" value="ECO:0007669"/>
    <property type="project" value="UniProtKB-KW"/>
</dbReference>
<gene>
    <name evidence="3" type="ORF">AHMF7616_03713</name>
</gene>
<keyword evidence="3" id="KW-0378">Hydrolase</keyword>
<proteinExistence type="predicted"/>
<name>A0A369QQG0_9BACT</name>
<dbReference type="GO" id="GO:0003678">
    <property type="term" value="F:DNA helicase activity"/>
    <property type="evidence" value="ECO:0007669"/>
    <property type="project" value="UniProtKB-EC"/>
</dbReference>
<evidence type="ECO:0000259" key="2">
    <source>
        <dbReference type="Pfam" id="PF18962"/>
    </source>
</evidence>
<dbReference type="PANTHER" id="PTHR42754:SF1">
    <property type="entry name" value="LIPOPROTEIN"/>
    <property type="match status" value="1"/>
</dbReference>
<organism evidence="3 4">
    <name type="scientific">Adhaeribacter pallidiroseus</name>
    <dbReference type="NCBI Taxonomy" id="2072847"/>
    <lineage>
        <taxon>Bacteria</taxon>
        <taxon>Pseudomonadati</taxon>
        <taxon>Bacteroidota</taxon>
        <taxon>Cytophagia</taxon>
        <taxon>Cytophagales</taxon>
        <taxon>Hymenobacteraceae</taxon>
        <taxon>Adhaeribacter</taxon>
    </lineage>
</organism>
<keyword evidence="3" id="KW-0347">Helicase</keyword>
<dbReference type="Proteomes" id="UP000253919">
    <property type="component" value="Unassembled WGS sequence"/>
</dbReference>
<dbReference type="EMBL" id="QASA01000001">
    <property type="protein sequence ID" value="RDC65089.1"/>
    <property type="molecule type" value="Genomic_DNA"/>
</dbReference>
<dbReference type="InterPro" id="IPR026444">
    <property type="entry name" value="Secre_tail"/>
</dbReference>
<dbReference type="Pfam" id="PF18962">
    <property type="entry name" value="Por_Secre_tail"/>
    <property type="match status" value="1"/>
</dbReference>
<evidence type="ECO:0000313" key="4">
    <source>
        <dbReference type="Proteomes" id="UP000253919"/>
    </source>
</evidence>
<dbReference type="PANTHER" id="PTHR42754">
    <property type="entry name" value="ENDOGLUCANASE"/>
    <property type="match status" value="1"/>
</dbReference>
<feature type="domain" description="Secretion system C-terminal sorting" evidence="2">
    <location>
        <begin position="1436"/>
        <end position="1510"/>
    </location>
</feature>
<dbReference type="NCBIfam" id="TIGR04183">
    <property type="entry name" value="Por_Secre_tail"/>
    <property type="match status" value="1"/>
</dbReference>
<sequence length="1515" mass="163361">MKTRGLFWGAAKYALRISGYWPLAAFMWLLCICLIPGDVLAQIKIWDKTYGGNGNENLAAAKQTTDGGFILGGTSYSLISGDKTQGTRTDGDYWVIKLNTNGTKAWDKTFGGENFDGLQDLQQTQDGGYILGGYSFSNKSGDKTQETKGSIDYWIVKLNADGSKAWDKTIGGAEIDWLTVIQQTSDGGYILGGYSNSGVGGDKSQANKGESSTFDFWVVKLNANGKILWDKTLGGNHSDNLSALVATPDGGYLLGGSTSSDKSGDKSEPRRSDCTWGFDSEPCADYWVIKISAAGVKQWDKTFDGYKSDWLSALTLTSDGGYLLGGTSESDVSSDKSQVSRDATEDEARGDYWVIKIKANGDKVWDQTFGGNKQDRLTSLQPTPDGGFLVGGNTNSDRNADRTEIRPEVLSFWVLKLNSKGSKLWDKSVSSFGNNSLQDILLTPDGNCLLAGYAATGAIGWEKSQEGKGAEDFWVVKLRIPNQKIQTITFAPPDQGLSTGPYTLAAKASSSLPVSFKLLAGPAILKNNQLRFTGYGTVVVRAFQAGNATYSPVENTTSFRVHRFVTLPDKTIGGDSTDWLADIVTLPDGGYLLAGTSYSGKSGDKSMALRDSSDYWLVKVGADKNKIWDKSFGGTGKETLSVILATPDGGYLLGGSSTSGKEHDKSEGSRGKADYWIIKINAVGTKMWDQTFGGDLDDNLSVIVATPDGGYLLGGSSKSNKSGDKSDSNQGPPNARFNYADFWVVKINNQGKKIWDKTLGNAYEDKLTTIMATPDGNYLLGGYRDTDEYHLTDYWIVKVNPQGEILWDKAYDRDWVDHLTAITSIPDGSYLVGGYSGSETLAYWIIKINATGDKIWEKVYSGSSIFPCAACETNRSFLVDILPTPTGNFLLAGYSYSDRGGSRSEANRGSSDYWLLEIDESGAKIADKVFGGQNADELAAIVPIAAGGYLLGGSSNSGVGYEKSEPSKGNSDFWLVQTEITAFPPANLATWNRRFGGNNADNFTAMLPTADGGYLLGGYSYSQQTGDKSQNSQGKSDYWVVKTDAAGNKLWDKRYGGTGRDYLNTLIATPDGSFLLGGNSDSGIGGDKTAANKGGKDMWVIKISSSGEKQWDQSYGGSGSEDLRKIKILPDGRYLLAGYSNSPAGNGKTQHSRGGQDYWLVKINHFNGFKSWDQRLGGAAHDYLEDVAVLENGDLLLGGTSFSSAGGDKSQGSQGSSDYWLVKTTSEGQKLWDKRYGGSGPDQLFSLLNPDKDTILLAGISASGKTGEKSQLSQGGQDYWLVQVNGSGAKQWDKTYGGSGEETLRALTQDNDGGYLLGGTSFSGQSGDKSQASQGSSDYWLVKINATGTKLWDKRFGGNNAEELRNVWQTDDGGYLLGGRSNSGISGDKTQTSQGENDYWLLKVAPEALTPLLAPVLPAVNTEATKPSRHFALATYPNPFVQELTINFSVPQTQMVSLKVYNGQGHEITTLFQGEAKAAQQYACKWQASKSAAGIYILRLQGKEHVNHQRVLLTR</sequence>
<dbReference type="EC" id="3.6.4.12" evidence="3"/>
<dbReference type="RefSeq" id="WP_115374156.1">
    <property type="nucleotide sequence ID" value="NZ_QASA01000001.1"/>
</dbReference>
<keyword evidence="3" id="KW-0067">ATP-binding</keyword>
<evidence type="ECO:0000313" key="3">
    <source>
        <dbReference type="EMBL" id="RDC65089.1"/>
    </source>
</evidence>
<dbReference type="OrthoDB" id="9802522at2"/>
<evidence type="ECO:0000256" key="1">
    <source>
        <dbReference type="SAM" id="MobiDB-lite"/>
    </source>
</evidence>
<dbReference type="Gene3D" id="2.80.10.50">
    <property type="match status" value="1"/>
</dbReference>
<protein>
    <submittedName>
        <fullName evidence="3">DNA helicase</fullName>
        <ecNumber evidence="3">3.6.4.12</ecNumber>
    </submittedName>
</protein>
<keyword evidence="3" id="KW-0547">Nucleotide-binding</keyword>